<keyword evidence="1" id="KW-0472">Membrane</keyword>
<sequence length="296" mass="31776">MIVGQLLQISNLTQLALQSANATTPPGPGVLQSPPPLSMTGGIDLYACNVIMYVGLQLVDFTACFVLLHRCYALYNRSWKILVAPLIMVVADIGVYSASLPIFIKLPFGSIQNVVTIDNRKMVALSTTVIVLNALSNGSLTLLIAGRIWMIRRQLHKLIGESAPAMCRKYDTLIAMTLESGMIIPVSLIALEVCLRTNKAEGAGILGSCISQIIAFAPLLIMVRAGLGLTVEASHVTMQAESISREMEFASRPLTVSMAMSQTRSIASSGTKDGDIDDSNPVLAGHTDAKQVRYQV</sequence>
<feature type="transmembrane region" description="Helical" evidence="1">
    <location>
        <begin position="81"/>
        <end position="104"/>
    </location>
</feature>
<keyword evidence="1" id="KW-1133">Transmembrane helix</keyword>
<reference evidence="2 3" key="1">
    <citation type="submission" date="2015-12" db="EMBL/GenBank/DDBJ databases">
        <title>Draft genome sequence of Moniliophthora roreri, the causal agent of frosty pod rot of cacao.</title>
        <authorList>
            <person name="Aime M.C."/>
            <person name="Diaz-Valderrama J.R."/>
            <person name="Kijpornyongpan T."/>
            <person name="Phillips-Mora W."/>
        </authorList>
    </citation>
    <scope>NUCLEOTIDE SEQUENCE [LARGE SCALE GENOMIC DNA]</scope>
    <source>
        <strain evidence="2 3">MCA 2952</strain>
    </source>
</reference>
<name>A0A0W0FKA1_MONRR</name>
<comment type="caution">
    <text evidence="2">The sequence shown here is derived from an EMBL/GenBank/DDBJ whole genome shotgun (WGS) entry which is preliminary data.</text>
</comment>
<evidence type="ECO:0000313" key="2">
    <source>
        <dbReference type="EMBL" id="KTB36739.1"/>
    </source>
</evidence>
<feature type="transmembrane region" description="Helical" evidence="1">
    <location>
        <begin position="170"/>
        <end position="191"/>
    </location>
</feature>
<dbReference type="Proteomes" id="UP000054988">
    <property type="component" value="Unassembled WGS sequence"/>
</dbReference>
<evidence type="ECO:0000256" key="1">
    <source>
        <dbReference type="SAM" id="Phobius"/>
    </source>
</evidence>
<proteinExistence type="predicted"/>
<feature type="transmembrane region" description="Helical" evidence="1">
    <location>
        <begin position="124"/>
        <end position="149"/>
    </location>
</feature>
<keyword evidence="1" id="KW-0812">Transmembrane</keyword>
<accession>A0A0W0FKA1</accession>
<dbReference type="EMBL" id="LATX01001884">
    <property type="protein sequence ID" value="KTB36739.1"/>
    <property type="molecule type" value="Genomic_DNA"/>
</dbReference>
<gene>
    <name evidence="2" type="ORF">WG66_10697</name>
</gene>
<dbReference type="AlphaFoldDB" id="A0A0W0FKA1"/>
<feature type="transmembrane region" description="Helical" evidence="1">
    <location>
        <begin position="46"/>
        <end position="69"/>
    </location>
</feature>
<protein>
    <submittedName>
        <fullName evidence="2">Uncharacterized protein</fullName>
    </submittedName>
</protein>
<evidence type="ECO:0000313" key="3">
    <source>
        <dbReference type="Proteomes" id="UP000054988"/>
    </source>
</evidence>
<feature type="transmembrane region" description="Helical" evidence="1">
    <location>
        <begin position="203"/>
        <end position="223"/>
    </location>
</feature>
<organism evidence="2 3">
    <name type="scientific">Moniliophthora roreri</name>
    <name type="common">Frosty pod rot fungus</name>
    <name type="synonym">Monilia roreri</name>
    <dbReference type="NCBI Taxonomy" id="221103"/>
    <lineage>
        <taxon>Eukaryota</taxon>
        <taxon>Fungi</taxon>
        <taxon>Dikarya</taxon>
        <taxon>Basidiomycota</taxon>
        <taxon>Agaricomycotina</taxon>
        <taxon>Agaricomycetes</taxon>
        <taxon>Agaricomycetidae</taxon>
        <taxon>Agaricales</taxon>
        <taxon>Marasmiineae</taxon>
        <taxon>Marasmiaceae</taxon>
        <taxon>Moniliophthora</taxon>
    </lineage>
</organism>